<dbReference type="VEuPathDB" id="FungiDB:PABG_06834"/>
<feature type="non-terminal residue" evidence="2">
    <location>
        <position position="1"/>
    </location>
</feature>
<organism evidence="2 3">
    <name type="scientific">Paracoccidioides brasiliensis</name>
    <dbReference type="NCBI Taxonomy" id="121759"/>
    <lineage>
        <taxon>Eukaryota</taxon>
        <taxon>Fungi</taxon>
        <taxon>Dikarya</taxon>
        <taxon>Ascomycota</taxon>
        <taxon>Pezizomycotina</taxon>
        <taxon>Eurotiomycetes</taxon>
        <taxon>Eurotiomycetidae</taxon>
        <taxon>Onygenales</taxon>
        <taxon>Ajellomycetaceae</taxon>
        <taxon>Paracoccidioides</taxon>
    </lineage>
</organism>
<evidence type="ECO:0000313" key="3">
    <source>
        <dbReference type="Proteomes" id="UP000242814"/>
    </source>
</evidence>
<evidence type="ECO:0000313" key="2">
    <source>
        <dbReference type="EMBL" id="ODH42459.1"/>
    </source>
</evidence>
<protein>
    <submittedName>
        <fullName evidence="2">Uncharacterized protein</fullName>
    </submittedName>
</protein>
<feature type="compositionally biased region" description="Low complexity" evidence="1">
    <location>
        <begin position="136"/>
        <end position="158"/>
    </location>
</feature>
<proteinExistence type="predicted"/>
<dbReference type="VEuPathDB" id="FungiDB:PADG_06331"/>
<gene>
    <name evidence="2" type="ORF">ACO22_01205</name>
</gene>
<feature type="region of interest" description="Disordered" evidence="1">
    <location>
        <begin position="1"/>
        <end position="64"/>
    </location>
</feature>
<name>A0A1D2JMB3_PARBR</name>
<sequence>LLQEVMNLRASGKAGEAPSQPASHQLSPIKDNRTTSPATPTDAAGSQSQNPATDASKPSPVLMGKPSIEFIDCMRRLQANLAYLATVADRGKKSGAAVPLAPAIMTPPPNVPSVTELYGKLNELFAGAGKQGGGPSTPQQQHQLQQQRQYQSVQQSPQGNGAMVRSSPAETAG</sequence>
<accession>A0A1D2JMB3</accession>
<comment type="caution">
    <text evidence="2">The sequence shown here is derived from an EMBL/GenBank/DDBJ whole genome shotgun (WGS) entry which is preliminary data.</text>
</comment>
<evidence type="ECO:0000256" key="1">
    <source>
        <dbReference type="SAM" id="MobiDB-lite"/>
    </source>
</evidence>
<dbReference type="EMBL" id="LZYO01000027">
    <property type="protein sequence ID" value="ODH42459.1"/>
    <property type="molecule type" value="Genomic_DNA"/>
</dbReference>
<feature type="compositionally biased region" description="Polar residues" evidence="1">
    <location>
        <begin position="34"/>
        <end position="53"/>
    </location>
</feature>
<dbReference type="Proteomes" id="UP000242814">
    <property type="component" value="Unassembled WGS sequence"/>
</dbReference>
<reference evidence="2 3" key="1">
    <citation type="submission" date="2016-06" db="EMBL/GenBank/DDBJ databases">
        <authorList>
            <person name="Kjaerup R.B."/>
            <person name="Dalgaard T.S."/>
            <person name="Juul-Madsen H.R."/>
        </authorList>
    </citation>
    <scope>NUCLEOTIDE SEQUENCE [LARGE SCALE GENOMIC DNA]</scope>
    <source>
        <strain evidence="2 3">Pb300</strain>
    </source>
</reference>
<dbReference type="AlphaFoldDB" id="A0A1D2JMB3"/>
<feature type="region of interest" description="Disordered" evidence="1">
    <location>
        <begin position="126"/>
        <end position="173"/>
    </location>
</feature>